<feature type="transmembrane region" description="Helical" evidence="2">
    <location>
        <begin position="96"/>
        <end position="116"/>
    </location>
</feature>
<proteinExistence type="predicted"/>
<reference evidence="3 4" key="1">
    <citation type="submission" date="2024-10" db="EMBL/GenBank/DDBJ databases">
        <title>The Natural Products Discovery Center: Release of the First 8490 Sequenced Strains for Exploring Actinobacteria Biosynthetic Diversity.</title>
        <authorList>
            <person name="Kalkreuter E."/>
            <person name="Kautsar S.A."/>
            <person name="Yang D."/>
            <person name="Bader C.D."/>
            <person name="Teijaro C.N."/>
            <person name="Fluegel L."/>
            <person name="Davis C.M."/>
            <person name="Simpson J.R."/>
            <person name="Lauterbach L."/>
            <person name="Steele A.D."/>
            <person name="Gui C."/>
            <person name="Meng S."/>
            <person name="Li G."/>
            <person name="Viehrig K."/>
            <person name="Ye F."/>
            <person name="Su P."/>
            <person name="Kiefer A.F."/>
            <person name="Nichols A."/>
            <person name="Cepeda A.J."/>
            <person name="Yan W."/>
            <person name="Fan B."/>
            <person name="Jiang Y."/>
            <person name="Adhikari A."/>
            <person name="Zheng C.-J."/>
            <person name="Schuster L."/>
            <person name="Cowan T.M."/>
            <person name="Smanski M.J."/>
            <person name="Chevrette M.G."/>
            <person name="De Carvalho L.P.S."/>
            <person name="Shen B."/>
        </authorList>
    </citation>
    <scope>NUCLEOTIDE SEQUENCE [LARGE SCALE GENOMIC DNA]</scope>
    <source>
        <strain evidence="3 4">NPDC000087</strain>
    </source>
</reference>
<dbReference type="EMBL" id="JBIAZU010000001">
    <property type="protein sequence ID" value="MFF5288702.1"/>
    <property type="molecule type" value="Genomic_DNA"/>
</dbReference>
<feature type="transmembrane region" description="Helical" evidence="2">
    <location>
        <begin position="220"/>
        <end position="239"/>
    </location>
</feature>
<comment type="caution">
    <text evidence="3">The sequence shown here is derived from an EMBL/GenBank/DDBJ whole genome shotgun (WGS) entry which is preliminary data.</text>
</comment>
<feature type="region of interest" description="Disordered" evidence="1">
    <location>
        <begin position="14"/>
        <end position="33"/>
    </location>
</feature>
<keyword evidence="2" id="KW-1133">Transmembrane helix</keyword>
<dbReference type="RefSeq" id="WP_157295130.1">
    <property type="nucleotide sequence ID" value="NZ_JBIAZU010000001.1"/>
</dbReference>
<gene>
    <name evidence="3" type="ORF">ACFY35_04640</name>
</gene>
<keyword evidence="2" id="KW-0812">Transmembrane</keyword>
<evidence type="ECO:0000313" key="3">
    <source>
        <dbReference type="EMBL" id="MFF5288702.1"/>
    </source>
</evidence>
<evidence type="ECO:0000256" key="2">
    <source>
        <dbReference type="SAM" id="Phobius"/>
    </source>
</evidence>
<evidence type="ECO:0000313" key="4">
    <source>
        <dbReference type="Proteomes" id="UP001602245"/>
    </source>
</evidence>
<sequence length="260" mass="28777">MAIESREFPVPRHRHRANPRLYHEGGSSSSAHPRTIQYEEELDAGRGEAIQALNHEVLIRRSLEVSPNGFITIISIIQGVALALLAQNTFAKPSPLVVVQSVTLILVFVCVFYFYLTMSVLLRWAPSFLPFAIAGLEIPPAFFLGNAVAWCAWLAALWFFVVAGMWLTAKWSPPSHFGRTRLAHTRWHQMLHELRLCVGVGGVVVALCGLFAAAHPDQPLAWGLMGSLAVLATVVAVVWRIEVRASQIHALYGVNRPPFN</sequence>
<dbReference type="Proteomes" id="UP001602245">
    <property type="component" value="Unassembled WGS sequence"/>
</dbReference>
<feature type="transmembrane region" description="Helical" evidence="2">
    <location>
        <begin position="70"/>
        <end position="90"/>
    </location>
</feature>
<evidence type="ECO:0000256" key="1">
    <source>
        <dbReference type="SAM" id="MobiDB-lite"/>
    </source>
</evidence>
<protein>
    <submittedName>
        <fullName evidence="3">Uncharacterized protein</fullName>
    </submittedName>
</protein>
<keyword evidence="2" id="KW-0472">Membrane</keyword>
<accession>A0ABW6W5W4</accession>
<name>A0ABW6W5W4_9ACTN</name>
<organism evidence="3 4">
    <name type="scientific">Paractinoplanes globisporus</name>
    <dbReference type="NCBI Taxonomy" id="113565"/>
    <lineage>
        <taxon>Bacteria</taxon>
        <taxon>Bacillati</taxon>
        <taxon>Actinomycetota</taxon>
        <taxon>Actinomycetes</taxon>
        <taxon>Micromonosporales</taxon>
        <taxon>Micromonosporaceae</taxon>
        <taxon>Paractinoplanes</taxon>
    </lineage>
</organism>
<feature type="transmembrane region" description="Helical" evidence="2">
    <location>
        <begin position="194"/>
        <end position="214"/>
    </location>
</feature>
<keyword evidence="4" id="KW-1185">Reference proteome</keyword>